<evidence type="ECO:0000256" key="4">
    <source>
        <dbReference type="ARBA" id="ARBA00010617"/>
    </source>
</evidence>
<dbReference type="FunFam" id="1.10.630.10:FF:000042">
    <property type="entry name" value="Cytochrome P450"/>
    <property type="match status" value="1"/>
</dbReference>
<feature type="binding site" description="axial binding residue" evidence="13">
    <location>
        <position position="498"/>
    </location>
    <ligand>
        <name>heme</name>
        <dbReference type="ChEBI" id="CHEBI:30413"/>
    </ligand>
    <ligandPart>
        <name>Fe</name>
        <dbReference type="ChEBI" id="CHEBI:18248"/>
    </ligandPart>
</feature>
<dbReference type="PRINTS" id="PR00385">
    <property type="entry name" value="P450"/>
</dbReference>
<evidence type="ECO:0000256" key="3">
    <source>
        <dbReference type="ARBA" id="ARBA00004406"/>
    </source>
</evidence>
<comment type="cofactor">
    <cofactor evidence="1 13">
        <name>heme</name>
        <dbReference type="ChEBI" id="CHEBI:30413"/>
    </cofactor>
</comment>
<keyword evidence="11 14" id="KW-0503">Monooxygenase</keyword>
<evidence type="ECO:0000256" key="6">
    <source>
        <dbReference type="ARBA" id="ARBA00022723"/>
    </source>
</evidence>
<evidence type="ECO:0000256" key="15">
    <source>
        <dbReference type="SAM" id="Phobius"/>
    </source>
</evidence>
<proteinExistence type="inferred from homology"/>
<keyword evidence="7" id="KW-0256">Endoplasmic reticulum</keyword>
<dbReference type="GO" id="GO:0020037">
    <property type="term" value="F:heme binding"/>
    <property type="evidence" value="ECO:0007669"/>
    <property type="project" value="InterPro"/>
</dbReference>
<organism evidence="16 17">
    <name type="scientific">Cimex lectularius</name>
    <name type="common">Bed bug</name>
    <name type="synonym">Acanthia lectularia</name>
    <dbReference type="NCBI Taxonomy" id="79782"/>
    <lineage>
        <taxon>Eukaryota</taxon>
        <taxon>Metazoa</taxon>
        <taxon>Ecdysozoa</taxon>
        <taxon>Arthropoda</taxon>
        <taxon>Hexapoda</taxon>
        <taxon>Insecta</taxon>
        <taxon>Pterygota</taxon>
        <taxon>Neoptera</taxon>
        <taxon>Paraneoptera</taxon>
        <taxon>Hemiptera</taxon>
        <taxon>Heteroptera</taxon>
        <taxon>Panheteroptera</taxon>
        <taxon>Cimicomorpha</taxon>
        <taxon>Cimicidae</taxon>
        <taxon>Cimex</taxon>
    </lineage>
</organism>
<evidence type="ECO:0000256" key="5">
    <source>
        <dbReference type="ARBA" id="ARBA00022617"/>
    </source>
</evidence>
<evidence type="ECO:0000256" key="11">
    <source>
        <dbReference type="ARBA" id="ARBA00023033"/>
    </source>
</evidence>
<evidence type="ECO:0008006" key="18">
    <source>
        <dbReference type="Google" id="ProtNLM"/>
    </source>
</evidence>
<evidence type="ECO:0000256" key="9">
    <source>
        <dbReference type="ARBA" id="ARBA00023002"/>
    </source>
</evidence>
<dbReference type="InterPro" id="IPR002402">
    <property type="entry name" value="Cyt_P450_E_grp-II"/>
</dbReference>
<dbReference type="Proteomes" id="UP000494040">
    <property type="component" value="Unassembled WGS sequence"/>
</dbReference>
<dbReference type="EnsemblMetazoa" id="XM_024225067.1">
    <property type="protein sequence ID" value="XP_024080835.1"/>
    <property type="gene ID" value="LOC106667287"/>
</dbReference>
<dbReference type="InterPro" id="IPR001128">
    <property type="entry name" value="Cyt_P450"/>
</dbReference>
<evidence type="ECO:0000313" key="16">
    <source>
        <dbReference type="EnsemblMetazoa" id="XP_024080835.1"/>
    </source>
</evidence>
<keyword evidence="15" id="KW-0812">Transmembrane</keyword>
<evidence type="ECO:0000256" key="13">
    <source>
        <dbReference type="PIRSR" id="PIRSR602402-1"/>
    </source>
</evidence>
<dbReference type="SUPFAM" id="SSF48264">
    <property type="entry name" value="Cytochrome P450"/>
    <property type="match status" value="1"/>
</dbReference>
<accession>A0A8I6TIF6</accession>
<dbReference type="GO" id="GO:0005506">
    <property type="term" value="F:iron ion binding"/>
    <property type="evidence" value="ECO:0007669"/>
    <property type="project" value="InterPro"/>
</dbReference>
<keyword evidence="17" id="KW-1185">Reference proteome</keyword>
<name>A0A8I6TIF6_CIMLE</name>
<keyword evidence="10 13" id="KW-0408">Iron</keyword>
<sequence length="555" mass="64053">MLIIVQPTGPKGNRSDVAEWGFGMNLASLQGPSFHSLTVMSPVLVSLLAVVASLLAYAVYRTKKIYRTWKDRGVKHEEPVLFLGNFLRTVLQKANQGERLKEVCDQFPDEKVVGFYEFIRPSLVIKDAEYVEAVLIKDFPHFVDHGFEINETTNALEVSLFTMTGKRWRAYRNKLSPIFTTGKLKSMYGLMTDIANNLMKAIDREKTECLELKDVLGRFSMDVIGSFAFGMDANTLADPECKFRKMGKKTFDFNFKQFLKFMFITNFPGISKKYGLPFNPKDIRDYFVNVIKDTIDYRVEKKVRRNDFLDLMLQLREKGSVEITTKDPSDDYLAISNETYTTDKFEVTDDLMVGQAFIFLTSGFEATAIIMNLMFYELSKNPVIQERAREEINEKVREHGSLSFDSVKDMNYLDMCLKETLRKYPPAQILFRTCTKEYTFPNGLVVKPGEKLIIPVFSIHRSNEHYPDPMKFDPERFSPDVFQRPCTYLPFGEGPRVCIAMRFATQEMKFCLAKVLMSYKIKVNPTTKEPIELKKNSFITTTKHPIYFDLEMISS</sequence>
<dbReference type="AlphaFoldDB" id="A0A8I6TIF6"/>
<dbReference type="InterPro" id="IPR050476">
    <property type="entry name" value="Insect_CytP450_Detox"/>
</dbReference>
<keyword evidence="9 14" id="KW-0560">Oxidoreductase</keyword>
<dbReference type="RefSeq" id="XP_024080835.1">
    <property type="nucleotide sequence ID" value="XM_024225067.1"/>
</dbReference>
<dbReference type="PANTHER" id="PTHR24292">
    <property type="entry name" value="CYTOCHROME P450"/>
    <property type="match status" value="1"/>
</dbReference>
<keyword evidence="15" id="KW-1133">Transmembrane helix</keyword>
<dbReference type="PROSITE" id="PS00086">
    <property type="entry name" value="CYTOCHROME_P450"/>
    <property type="match status" value="1"/>
</dbReference>
<evidence type="ECO:0000256" key="12">
    <source>
        <dbReference type="ARBA" id="ARBA00023136"/>
    </source>
</evidence>
<evidence type="ECO:0000256" key="2">
    <source>
        <dbReference type="ARBA" id="ARBA00004174"/>
    </source>
</evidence>
<dbReference type="InterPro" id="IPR036396">
    <property type="entry name" value="Cyt_P450_sf"/>
</dbReference>
<dbReference type="Gene3D" id="1.10.630.10">
    <property type="entry name" value="Cytochrome P450"/>
    <property type="match status" value="1"/>
</dbReference>
<keyword evidence="8" id="KW-0492">Microsome</keyword>
<comment type="similarity">
    <text evidence="4 14">Belongs to the cytochrome P450 family.</text>
</comment>
<reference evidence="16" key="1">
    <citation type="submission" date="2022-01" db="UniProtKB">
        <authorList>
            <consortium name="EnsemblMetazoa"/>
        </authorList>
    </citation>
    <scope>IDENTIFICATION</scope>
</reference>
<dbReference type="GO" id="GO:0016705">
    <property type="term" value="F:oxidoreductase activity, acting on paired donors, with incorporation or reduction of molecular oxygen"/>
    <property type="evidence" value="ECO:0007669"/>
    <property type="project" value="InterPro"/>
</dbReference>
<keyword evidence="12 15" id="KW-0472">Membrane</keyword>
<evidence type="ECO:0000256" key="1">
    <source>
        <dbReference type="ARBA" id="ARBA00001971"/>
    </source>
</evidence>
<dbReference type="GO" id="GO:0005789">
    <property type="term" value="C:endoplasmic reticulum membrane"/>
    <property type="evidence" value="ECO:0007669"/>
    <property type="project" value="UniProtKB-SubCell"/>
</dbReference>
<evidence type="ECO:0000256" key="14">
    <source>
        <dbReference type="RuleBase" id="RU000461"/>
    </source>
</evidence>
<evidence type="ECO:0000256" key="8">
    <source>
        <dbReference type="ARBA" id="ARBA00022848"/>
    </source>
</evidence>
<evidence type="ECO:0000256" key="10">
    <source>
        <dbReference type="ARBA" id="ARBA00023004"/>
    </source>
</evidence>
<dbReference type="GO" id="GO:0004497">
    <property type="term" value="F:monooxygenase activity"/>
    <property type="evidence" value="ECO:0007669"/>
    <property type="project" value="UniProtKB-KW"/>
</dbReference>
<dbReference type="InterPro" id="IPR017972">
    <property type="entry name" value="Cyt_P450_CS"/>
</dbReference>
<dbReference type="Pfam" id="PF00067">
    <property type="entry name" value="p450"/>
    <property type="match status" value="1"/>
</dbReference>
<keyword evidence="5 13" id="KW-0349">Heme</keyword>
<keyword evidence="6 13" id="KW-0479">Metal-binding</keyword>
<dbReference type="GeneID" id="106667287"/>
<dbReference type="OrthoDB" id="8111386at2759"/>
<comment type="subcellular location">
    <subcellularLocation>
        <location evidence="3">Endoplasmic reticulum membrane</location>
        <topology evidence="3">Peripheral membrane protein</topology>
    </subcellularLocation>
    <subcellularLocation>
        <location evidence="2">Microsome membrane</location>
        <topology evidence="2">Peripheral membrane protein</topology>
    </subcellularLocation>
</comment>
<dbReference type="PRINTS" id="PR00464">
    <property type="entry name" value="EP450II"/>
</dbReference>
<dbReference type="PANTHER" id="PTHR24292:SF100">
    <property type="entry name" value="CYTOCHROME P450 6A16, ISOFORM B-RELATED"/>
    <property type="match status" value="1"/>
</dbReference>
<evidence type="ECO:0000313" key="17">
    <source>
        <dbReference type="Proteomes" id="UP000494040"/>
    </source>
</evidence>
<evidence type="ECO:0000256" key="7">
    <source>
        <dbReference type="ARBA" id="ARBA00022824"/>
    </source>
</evidence>
<feature type="transmembrane region" description="Helical" evidence="15">
    <location>
        <begin position="39"/>
        <end position="60"/>
    </location>
</feature>
<protein>
    <recommendedName>
        <fullName evidence="18">Cytochrome P450</fullName>
    </recommendedName>
</protein>
<dbReference type="CDD" id="cd11056">
    <property type="entry name" value="CYP6-like"/>
    <property type="match status" value="1"/>
</dbReference>